<dbReference type="Proteomes" id="UP001301769">
    <property type="component" value="Unassembled WGS sequence"/>
</dbReference>
<protein>
    <submittedName>
        <fullName evidence="2">Uncharacterized protein</fullName>
    </submittedName>
</protein>
<evidence type="ECO:0000313" key="3">
    <source>
        <dbReference type="Proteomes" id="UP001301769"/>
    </source>
</evidence>
<evidence type="ECO:0000256" key="1">
    <source>
        <dbReference type="SAM" id="MobiDB-lite"/>
    </source>
</evidence>
<proteinExistence type="predicted"/>
<evidence type="ECO:0000313" key="2">
    <source>
        <dbReference type="EMBL" id="KAK4207110.1"/>
    </source>
</evidence>
<keyword evidence="3" id="KW-1185">Reference proteome</keyword>
<name>A0AAN6XX11_9PEZI</name>
<feature type="region of interest" description="Disordered" evidence="1">
    <location>
        <begin position="1"/>
        <end position="30"/>
    </location>
</feature>
<gene>
    <name evidence="2" type="ORF">QBC37DRAFT_102427</name>
</gene>
<feature type="compositionally biased region" description="Polar residues" evidence="1">
    <location>
        <begin position="12"/>
        <end position="27"/>
    </location>
</feature>
<sequence>MEDNENQDIPVRSNSSGIPNSNSTSPQYPKADIETWIQRLDSPTQRRLLLQAATHHADMASSIKAQHDALQGEEFQLDALSNRRHRENLFAEDIRTAIFELGLRLPDYPPAEQRERADKVTTAIEEILESIADQVEGSDPWEKKYDGLEAIRTIFEEVLGSASGVVGNEVRKGVFTWGIHLVNVIGKFTEEELEELRAFEAQDGSGRMYVEECLADTAALSEFMEVDTYLHMYKALGILRGEKTEDESEE</sequence>
<dbReference type="AlphaFoldDB" id="A0AAN6XX11"/>
<reference evidence="2" key="1">
    <citation type="journal article" date="2023" name="Mol. Phylogenet. Evol.">
        <title>Genome-scale phylogeny and comparative genomics of the fungal order Sordariales.</title>
        <authorList>
            <person name="Hensen N."/>
            <person name="Bonometti L."/>
            <person name="Westerberg I."/>
            <person name="Brannstrom I.O."/>
            <person name="Guillou S."/>
            <person name="Cros-Aarteil S."/>
            <person name="Calhoun S."/>
            <person name="Haridas S."/>
            <person name="Kuo A."/>
            <person name="Mondo S."/>
            <person name="Pangilinan J."/>
            <person name="Riley R."/>
            <person name="LaButti K."/>
            <person name="Andreopoulos B."/>
            <person name="Lipzen A."/>
            <person name="Chen C."/>
            <person name="Yan M."/>
            <person name="Daum C."/>
            <person name="Ng V."/>
            <person name="Clum A."/>
            <person name="Steindorff A."/>
            <person name="Ohm R.A."/>
            <person name="Martin F."/>
            <person name="Silar P."/>
            <person name="Natvig D.O."/>
            <person name="Lalanne C."/>
            <person name="Gautier V."/>
            <person name="Ament-Velasquez S.L."/>
            <person name="Kruys A."/>
            <person name="Hutchinson M.I."/>
            <person name="Powell A.J."/>
            <person name="Barry K."/>
            <person name="Miller A.N."/>
            <person name="Grigoriev I.V."/>
            <person name="Debuchy R."/>
            <person name="Gladieux P."/>
            <person name="Hiltunen Thoren M."/>
            <person name="Johannesson H."/>
        </authorList>
    </citation>
    <scope>NUCLEOTIDE SEQUENCE</scope>
    <source>
        <strain evidence="2">PSN293</strain>
    </source>
</reference>
<organism evidence="2 3">
    <name type="scientific">Rhypophila decipiens</name>
    <dbReference type="NCBI Taxonomy" id="261697"/>
    <lineage>
        <taxon>Eukaryota</taxon>
        <taxon>Fungi</taxon>
        <taxon>Dikarya</taxon>
        <taxon>Ascomycota</taxon>
        <taxon>Pezizomycotina</taxon>
        <taxon>Sordariomycetes</taxon>
        <taxon>Sordariomycetidae</taxon>
        <taxon>Sordariales</taxon>
        <taxon>Naviculisporaceae</taxon>
        <taxon>Rhypophila</taxon>
    </lineage>
</organism>
<accession>A0AAN6XX11</accession>
<reference evidence="2" key="2">
    <citation type="submission" date="2023-05" db="EMBL/GenBank/DDBJ databases">
        <authorList>
            <consortium name="Lawrence Berkeley National Laboratory"/>
            <person name="Steindorff A."/>
            <person name="Hensen N."/>
            <person name="Bonometti L."/>
            <person name="Westerberg I."/>
            <person name="Brannstrom I.O."/>
            <person name="Guillou S."/>
            <person name="Cros-Aarteil S."/>
            <person name="Calhoun S."/>
            <person name="Haridas S."/>
            <person name="Kuo A."/>
            <person name="Mondo S."/>
            <person name="Pangilinan J."/>
            <person name="Riley R."/>
            <person name="Labutti K."/>
            <person name="Andreopoulos B."/>
            <person name="Lipzen A."/>
            <person name="Chen C."/>
            <person name="Yanf M."/>
            <person name="Daum C."/>
            <person name="Ng V."/>
            <person name="Clum A."/>
            <person name="Ohm R."/>
            <person name="Martin F."/>
            <person name="Silar P."/>
            <person name="Natvig D."/>
            <person name="Lalanne C."/>
            <person name="Gautier V."/>
            <person name="Ament-Velasquez S.L."/>
            <person name="Kruys A."/>
            <person name="Hutchinson M.I."/>
            <person name="Powell A.J."/>
            <person name="Barry K."/>
            <person name="Miller A.N."/>
            <person name="Grigoriev I.V."/>
            <person name="Debuchy R."/>
            <person name="Gladieux P."/>
            <person name="Thoren M.H."/>
            <person name="Johannesson H."/>
        </authorList>
    </citation>
    <scope>NUCLEOTIDE SEQUENCE</scope>
    <source>
        <strain evidence="2">PSN293</strain>
    </source>
</reference>
<comment type="caution">
    <text evidence="2">The sequence shown here is derived from an EMBL/GenBank/DDBJ whole genome shotgun (WGS) entry which is preliminary data.</text>
</comment>
<dbReference type="EMBL" id="MU858320">
    <property type="protein sequence ID" value="KAK4207110.1"/>
    <property type="molecule type" value="Genomic_DNA"/>
</dbReference>